<evidence type="ECO:0000256" key="1">
    <source>
        <dbReference type="SAM" id="Phobius"/>
    </source>
</evidence>
<accession>A0A9I9E5M4</accession>
<dbReference type="Gramene" id="MELO3C029096.2.1">
    <property type="protein sequence ID" value="MELO3C029096.2.1"/>
    <property type="gene ID" value="MELO3C029096.2"/>
</dbReference>
<feature type="transmembrane region" description="Helical" evidence="1">
    <location>
        <begin position="62"/>
        <end position="81"/>
    </location>
</feature>
<keyword evidence="1" id="KW-0472">Membrane</keyword>
<evidence type="ECO:0000313" key="2">
    <source>
        <dbReference type="EnsemblPlants" id="MELO3C029096.2.1"/>
    </source>
</evidence>
<name>A0A9I9E5M4_CUCME</name>
<dbReference type="AlphaFoldDB" id="A0A9I9E5M4"/>
<dbReference type="EnsemblPlants" id="MELO3C029096.2.1">
    <property type="protein sequence ID" value="MELO3C029096.2.1"/>
    <property type="gene ID" value="MELO3C029096.2"/>
</dbReference>
<keyword evidence="1" id="KW-0812">Transmembrane</keyword>
<organism evidence="2">
    <name type="scientific">Cucumis melo</name>
    <name type="common">Muskmelon</name>
    <dbReference type="NCBI Taxonomy" id="3656"/>
    <lineage>
        <taxon>Eukaryota</taxon>
        <taxon>Viridiplantae</taxon>
        <taxon>Streptophyta</taxon>
        <taxon>Embryophyta</taxon>
        <taxon>Tracheophyta</taxon>
        <taxon>Spermatophyta</taxon>
        <taxon>Magnoliopsida</taxon>
        <taxon>eudicotyledons</taxon>
        <taxon>Gunneridae</taxon>
        <taxon>Pentapetalae</taxon>
        <taxon>rosids</taxon>
        <taxon>fabids</taxon>
        <taxon>Cucurbitales</taxon>
        <taxon>Cucurbitaceae</taxon>
        <taxon>Benincaseae</taxon>
        <taxon>Cucumis</taxon>
    </lineage>
</organism>
<reference evidence="2" key="1">
    <citation type="submission" date="2023-03" db="UniProtKB">
        <authorList>
            <consortium name="EnsemblPlants"/>
        </authorList>
    </citation>
    <scope>IDENTIFICATION</scope>
</reference>
<sequence length="103" mass="11928">MFSSQYISKSVLHSLSLFETVIHFVKYFTPTALPLRLFGFLERLGRFLASETLPCMFDESSRFVFCYVLPILVCYVSMFGIDLHNTLIAFHDYLPCKDTCHIS</sequence>
<keyword evidence="1" id="KW-1133">Transmembrane helix</keyword>
<protein>
    <submittedName>
        <fullName evidence="2">Uncharacterized protein</fullName>
    </submittedName>
</protein>
<proteinExistence type="predicted"/>